<evidence type="ECO:0000313" key="15">
    <source>
        <dbReference type="EMBL" id="KAL1311846.1"/>
    </source>
</evidence>
<protein>
    <recommendedName>
        <fullName evidence="12">Alpha-1,3/1,6-mannosyltransferase ALG2</fullName>
        <ecNumber evidence="12">2.4.1.132</ecNumber>
        <ecNumber evidence="12">2.4.1.257</ecNumber>
    </recommendedName>
    <alternativeName>
        <fullName evidence="12">GDP-Man:Man(1)GlcNAc(2)-PP-Dol alpha-1,3-mannosyltransferase</fullName>
    </alternativeName>
</protein>
<dbReference type="SUPFAM" id="SSF53756">
    <property type="entry name" value="UDP-Glycosyltransferase/glycogen phosphorylase"/>
    <property type="match status" value="1"/>
</dbReference>
<evidence type="ECO:0000256" key="10">
    <source>
        <dbReference type="ARBA" id="ARBA00045103"/>
    </source>
</evidence>
<dbReference type="EMBL" id="JBFMKM010000001">
    <property type="protein sequence ID" value="KAL1311846.1"/>
    <property type="molecule type" value="Genomic_DNA"/>
</dbReference>
<dbReference type="PANTHER" id="PTHR45918">
    <property type="entry name" value="ALPHA-1,3/1,6-MANNOSYLTRANSFERASE ALG2"/>
    <property type="match status" value="1"/>
</dbReference>
<evidence type="ECO:0000256" key="9">
    <source>
        <dbReference type="ARBA" id="ARBA00023136"/>
    </source>
</evidence>
<dbReference type="InterPro" id="IPR028098">
    <property type="entry name" value="Glyco_trans_4-like_N"/>
</dbReference>
<dbReference type="RefSeq" id="XP_069204695.1">
    <property type="nucleotide sequence ID" value="XM_069341183.1"/>
</dbReference>
<name>A0ABR3PQT9_9PEZI</name>
<keyword evidence="8 12" id="KW-1133">Transmembrane helix</keyword>
<evidence type="ECO:0000256" key="6">
    <source>
        <dbReference type="ARBA" id="ARBA00022692"/>
    </source>
</evidence>
<feature type="domain" description="Glycosyltransferase subfamily 4-like N-terminal" evidence="14">
    <location>
        <begin position="17"/>
        <end position="207"/>
    </location>
</feature>
<accession>A0ABR3PQT9</accession>
<comment type="pathway">
    <text evidence="3 12">Protein modification; protein glycosylation.</text>
</comment>
<comment type="catalytic activity">
    <reaction evidence="11 12">
        <text>an alpha-D-Man-(1-&gt;3)-beta-D-Man-(1-&gt;4)-beta-D-GlcNAc-(1-&gt;4)-alpha-D-GlcNAc-diphospho-di-trans,poly-cis-dolichol + GDP-alpha-D-mannose = an alpha-D-Man-(1-&gt;3)-[alpha-D-Man-(1-&gt;6)]-beta-D-Man-(1-&gt;4)-beta-D-GlcNAc-(1-&gt;4)-alpha-D-GlcNAc-diphospho-di-trans,poly-cis-dolichol + GDP + H(+)</text>
        <dbReference type="Rhea" id="RHEA:29519"/>
        <dbReference type="Rhea" id="RHEA-COMP:19513"/>
        <dbReference type="Rhea" id="RHEA-COMP:19515"/>
        <dbReference type="ChEBI" id="CHEBI:15378"/>
        <dbReference type="ChEBI" id="CHEBI:57527"/>
        <dbReference type="ChEBI" id="CHEBI:58189"/>
        <dbReference type="ChEBI" id="CHEBI:132510"/>
        <dbReference type="ChEBI" id="CHEBI:132511"/>
        <dbReference type="EC" id="2.4.1.257"/>
    </reaction>
    <physiologicalReaction direction="left-to-right" evidence="11 12">
        <dbReference type="Rhea" id="RHEA:29520"/>
    </physiologicalReaction>
</comment>
<dbReference type="EC" id="2.4.1.257" evidence="12"/>
<evidence type="ECO:0000256" key="11">
    <source>
        <dbReference type="ARBA" id="ARBA00045104"/>
    </source>
</evidence>
<keyword evidence="6 12" id="KW-0812">Transmembrane</keyword>
<dbReference type="Gene3D" id="3.40.50.2000">
    <property type="entry name" value="Glycogen Phosphorylase B"/>
    <property type="match status" value="2"/>
</dbReference>
<dbReference type="Pfam" id="PF13439">
    <property type="entry name" value="Glyco_transf_4"/>
    <property type="match status" value="1"/>
</dbReference>
<dbReference type="Pfam" id="PF00534">
    <property type="entry name" value="Glycos_transf_1"/>
    <property type="match status" value="1"/>
</dbReference>
<evidence type="ECO:0000259" key="14">
    <source>
        <dbReference type="Pfam" id="PF13439"/>
    </source>
</evidence>
<keyword evidence="4 12" id="KW-0328">Glycosyltransferase</keyword>
<evidence type="ECO:0000256" key="3">
    <source>
        <dbReference type="ARBA" id="ARBA00004922"/>
    </source>
</evidence>
<dbReference type="PANTHER" id="PTHR45918:SF1">
    <property type="entry name" value="ALPHA-1,3_1,6-MANNOSYLTRANSFERASE ALG2"/>
    <property type="match status" value="1"/>
</dbReference>
<proteinExistence type="inferred from homology"/>
<evidence type="ECO:0000256" key="1">
    <source>
        <dbReference type="ARBA" id="ARBA00003142"/>
    </source>
</evidence>
<evidence type="ECO:0000256" key="5">
    <source>
        <dbReference type="ARBA" id="ARBA00022679"/>
    </source>
</evidence>
<dbReference type="Proteomes" id="UP001562354">
    <property type="component" value="Unassembled WGS sequence"/>
</dbReference>
<evidence type="ECO:0000259" key="13">
    <source>
        <dbReference type="Pfam" id="PF00534"/>
    </source>
</evidence>
<keyword evidence="7 12" id="KW-0256">Endoplasmic reticulum</keyword>
<evidence type="ECO:0000313" key="16">
    <source>
        <dbReference type="Proteomes" id="UP001562354"/>
    </source>
</evidence>
<evidence type="ECO:0000256" key="4">
    <source>
        <dbReference type="ARBA" id="ARBA00022676"/>
    </source>
</evidence>
<dbReference type="GeneID" id="95975624"/>
<reference evidence="15 16" key="1">
    <citation type="submission" date="2024-07" db="EMBL/GenBank/DDBJ databases">
        <title>Draft sequence of the Neodothiora populina.</title>
        <authorList>
            <person name="Drown D.D."/>
            <person name="Schuette U.S."/>
            <person name="Buechlein A.B."/>
            <person name="Rusch D.R."/>
            <person name="Winton L.W."/>
            <person name="Adams G.A."/>
        </authorList>
    </citation>
    <scope>NUCLEOTIDE SEQUENCE [LARGE SCALE GENOMIC DNA]</scope>
    <source>
        <strain evidence="15 16">CPC 39397</strain>
    </source>
</reference>
<dbReference type="InterPro" id="IPR001296">
    <property type="entry name" value="Glyco_trans_1"/>
</dbReference>
<dbReference type="InterPro" id="IPR027054">
    <property type="entry name" value="ALG2"/>
</dbReference>
<evidence type="ECO:0000256" key="12">
    <source>
        <dbReference type="RuleBase" id="RU367136"/>
    </source>
</evidence>
<comment type="catalytic activity">
    <reaction evidence="10 12">
        <text>a beta-D-Man-(1-&gt;4)-beta-D-GlcNAc-(1-&gt;4)-alpha-D-GlcNAc-diphospho-di-trans,poly-cis-dolichol + GDP-alpha-D-mannose = an alpha-D-Man-(1-&gt;3)-beta-D-Man-(1-&gt;4)-beta-D-GlcNAc-(1-&gt;4)-alpha-D-GlcNAc-diphospho-di-trans,poly-cis-dolichol + GDP + H(+)</text>
        <dbReference type="Rhea" id="RHEA:29515"/>
        <dbReference type="Rhea" id="RHEA-COMP:19511"/>
        <dbReference type="Rhea" id="RHEA-COMP:19513"/>
        <dbReference type="ChEBI" id="CHEBI:15378"/>
        <dbReference type="ChEBI" id="CHEBI:57527"/>
        <dbReference type="ChEBI" id="CHEBI:58189"/>
        <dbReference type="ChEBI" id="CHEBI:58472"/>
        <dbReference type="ChEBI" id="CHEBI:132510"/>
        <dbReference type="EC" id="2.4.1.132"/>
    </reaction>
    <physiologicalReaction direction="left-to-right" evidence="10 12">
        <dbReference type="Rhea" id="RHEA:29516"/>
    </physiologicalReaction>
</comment>
<comment type="caution">
    <text evidence="15">The sequence shown here is derived from an EMBL/GenBank/DDBJ whole genome shotgun (WGS) entry which is preliminary data.</text>
</comment>
<comment type="function">
    <text evidence="1 12">Mannosylates Man(2)GlcNAc(2)-dolichol diphosphate and Man(1)GlcNAc(2)-dolichol diphosphate to form Man(3)GlcNAc(2)-dolichol diphosphate.</text>
</comment>
<comment type="similarity">
    <text evidence="12">Belongs to the glycosyltransferase group 1 family.</text>
</comment>
<feature type="transmembrane region" description="Helical" evidence="12">
    <location>
        <begin position="461"/>
        <end position="482"/>
    </location>
</feature>
<evidence type="ECO:0000256" key="8">
    <source>
        <dbReference type="ARBA" id="ARBA00022989"/>
    </source>
</evidence>
<evidence type="ECO:0000256" key="7">
    <source>
        <dbReference type="ARBA" id="ARBA00022824"/>
    </source>
</evidence>
<organism evidence="15 16">
    <name type="scientific">Neodothiora populina</name>
    <dbReference type="NCBI Taxonomy" id="2781224"/>
    <lineage>
        <taxon>Eukaryota</taxon>
        <taxon>Fungi</taxon>
        <taxon>Dikarya</taxon>
        <taxon>Ascomycota</taxon>
        <taxon>Pezizomycotina</taxon>
        <taxon>Dothideomycetes</taxon>
        <taxon>Dothideomycetidae</taxon>
        <taxon>Dothideales</taxon>
        <taxon>Dothioraceae</taxon>
        <taxon>Neodothiora</taxon>
    </lineage>
</organism>
<comment type="subcellular location">
    <subcellularLocation>
        <location evidence="2 12">Endoplasmic reticulum membrane</location>
    </subcellularLocation>
</comment>
<dbReference type="CDD" id="cd03805">
    <property type="entry name" value="GT4_ALG2-like"/>
    <property type="match status" value="1"/>
</dbReference>
<dbReference type="EC" id="2.4.1.132" evidence="12"/>
<sequence length="483" mass="53413">MAADKKSIVFFHPDLGIGGAERLVIDAAVGLQNLGHKVTVYTSYCDKSHCFEEARDGTLDVRVRGDGFIPQTIAGRFSIFCAILRQLHLVLAITLISSELDTLKPTHFFIDQLSAAVPLLRLLYDNVGILFYCHFPDQLLVQKETSGLLGAVKDGYRIPFNWIESSSTAASDGIVVNSNFTASVVKRVFPQLNNRDLKVVYPCVDISAATDENRKSLWPDRKVFLSINRFEKKKDVALAIKAFAGLEERERKNALLVIAGGHDPRIPENVHTHVSLQALADSFSLNHTTLRSNEFTHSSQITPDTSILFLLSFSDKQKTDLLASASLLIYTPQNEHFGIVPLESMLSRVPVLAANEGGPLETVVEGSTGWLRDIRQPAQWTAVMQKVLDLSNGDNGKRLLKNMGQAGRERVFDIFSKEAMARSLDESLQGLVGQSARLKRKEAEMELKKLPLNGRGGKADWTLVGFDVLAAIVFVVVLVWCLL</sequence>
<gene>
    <name evidence="15" type="ORF">AAFC00_001921</name>
</gene>
<keyword evidence="9 12" id="KW-0472">Membrane</keyword>
<feature type="domain" description="Glycosyl transferase family 1" evidence="13">
    <location>
        <begin position="214"/>
        <end position="409"/>
    </location>
</feature>
<keyword evidence="5 12" id="KW-0808">Transferase</keyword>
<evidence type="ECO:0000256" key="2">
    <source>
        <dbReference type="ARBA" id="ARBA00004586"/>
    </source>
</evidence>
<keyword evidence="16" id="KW-1185">Reference proteome</keyword>